<name>A0A291PV19_9MAGN</name>
<gene>
    <name evidence="1" type="primary">rps15</name>
</gene>
<organism evidence="1">
    <name type="scientific">Eusideroxylon zwageri</name>
    <dbReference type="NCBI Taxonomy" id="128625"/>
    <lineage>
        <taxon>Eukaryota</taxon>
        <taxon>Viridiplantae</taxon>
        <taxon>Streptophyta</taxon>
        <taxon>Embryophyta</taxon>
        <taxon>Tracheophyta</taxon>
        <taxon>Spermatophyta</taxon>
        <taxon>Magnoliopsida</taxon>
        <taxon>Magnoliidae</taxon>
        <taxon>Laurales</taxon>
        <taxon>Lauraceae</taxon>
        <taxon>Eusideroxylon</taxon>
    </lineage>
</organism>
<evidence type="ECO:0000313" key="1">
    <source>
        <dbReference type="EMBL" id="ATL22926.1"/>
    </source>
</evidence>
<keyword evidence="1" id="KW-0934">Plastid</keyword>
<protein>
    <submittedName>
        <fullName evidence="1">Ribosomal protein S15</fullName>
    </submittedName>
</protein>
<keyword evidence="1" id="KW-0687">Ribonucleoprotein</keyword>
<proteinExistence type="predicted"/>
<dbReference type="GO" id="GO:0005840">
    <property type="term" value="C:ribosome"/>
    <property type="evidence" value="ECO:0007669"/>
    <property type="project" value="UniProtKB-KW"/>
</dbReference>
<dbReference type="AlphaFoldDB" id="A0A291PV19"/>
<sequence length="50" mass="6285">MLWSKIHLSRLFRKKKKTKGLLNFKYSVSPIRYRDLLHIWNYTEKTIYLR</sequence>
<keyword evidence="1" id="KW-0150">Chloroplast</keyword>
<reference evidence="1" key="1">
    <citation type="journal article" date="2017" name="Genome Biol. Evol.">
        <title>Evolutionary Comparisons of the Chloroplast Genome in Lauraceae and Insights into Loss Events in the Magnoliids.</title>
        <authorList>
            <person name="Song Y."/>
            <person name="Yu W.-B."/>
            <person name="Tan Y."/>
            <person name="Liu B."/>
            <person name="Yao X."/>
            <person name="Jin J."/>
            <person name="Padmanaba M."/>
            <person name="Yang J.-B."/>
            <person name="Corlett R.T."/>
        </authorList>
    </citation>
    <scope>NUCLEOTIDE SEQUENCE</scope>
</reference>
<geneLocation type="chloroplast" evidence="1"/>
<dbReference type="EMBL" id="MF939351">
    <property type="protein sequence ID" value="ATL22926.1"/>
    <property type="molecule type" value="Genomic_DNA"/>
</dbReference>
<keyword evidence="1" id="KW-0689">Ribosomal protein</keyword>
<accession>A0A291PV19</accession>
<reference evidence="1" key="2">
    <citation type="submission" date="2017-09" db="EMBL/GenBank/DDBJ databases">
        <authorList>
            <person name="Ehlers B."/>
            <person name="Leendertz F.H."/>
        </authorList>
    </citation>
    <scope>NUCLEOTIDE SEQUENCE</scope>
</reference>